<feature type="region of interest" description="Disordered" evidence="1">
    <location>
        <begin position="887"/>
        <end position="934"/>
    </location>
</feature>
<feature type="region of interest" description="Disordered" evidence="1">
    <location>
        <begin position="493"/>
        <end position="549"/>
    </location>
</feature>
<dbReference type="PANTHER" id="PTHR31267:SF2">
    <property type="entry name" value="EXPRESSED PROTEIN"/>
    <property type="match status" value="1"/>
</dbReference>
<organism evidence="2 3">
    <name type="scientific">Cuscuta australis</name>
    <dbReference type="NCBI Taxonomy" id="267555"/>
    <lineage>
        <taxon>Eukaryota</taxon>
        <taxon>Viridiplantae</taxon>
        <taxon>Streptophyta</taxon>
        <taxon>Embryophyta</taxon>
        <taxon>Tracheophyta</taxon>
        <taxon>Spermatophyta</taxon>
        <taxon>Magnoliopsida</taxon>
        <taxon>eudicotyledons</taxon>
        <taxon>Gunneridae</taxon>
        <taxon>Pentapetalae</taxon>
        <taxon>asterids</taxon>
        <taxon>lamiids</taxon>
        <taxon>Solanales</taxon>
        <taxon>Convolvulaceae</taxon>
        <taxon>Cuscuteae</taxon>
        <taxon>Cuscuta</taxon>
        <taxon>Cuscuta subgen. Grammica</taxon>
        <taxon>Cuscuta sect. Cleistogrammica</taxon>
    </lineage>
</organism>
<feature type="compositionally biased region" description="Low complexity" evidence="1">
    <location>
        <begin position="894"/>
        <end position="908"/>
    </location>
</feature>
<feature type="compositionally biased region" description="Basic and acidic residues" evidence="1">
    <location>
        <begin position="713"/>
        <end position="723"/>
    </location>
</feature>
<feature type="compositionally biased region" description="Polar residues" evidence="1">
    <location>
        <begin position="693"/>
        <end position="704"/>
    </location>
</feature>
<feature type="region of interest" description="Disordered" evidence="1">
    <location>
        <begin position="43"/>
        <end position="97"/>
    </location>
</feature>
<feature type="compositionally biased region" description="Polar residues" evidence="1">
    <location>
        <begin position="497"/>
        <end position="515"/>
    </location>
</feature>
<dbReference type="Proteomes" id="UP000249390">
    <property type="component" value="Unassembled WGS sequence"/>
</dbReference>
<reference evidence="2 3" key="1">
    <citation type="submission" date="2018-06" db="EMBL/GenBank/DDBJ databases">
        <title>The Genome of Cuscuta australis (Dodder) Provides Insight into the Evolution of Plant Parasitism.</title>
        <authorList>
            <person name="Liu H."/>
        </authorList>
    </citation>
    <scope>NUCLEOTIDE SEQUENCE [LARGE SCALE GENOMIC DNA]</scope>
    <source>
        <strain evidence="3">cv. Yunnan</strain>
        <tissue evidence="2">Vines</tissue>
    </source>
</reference>
<protein>
    <submittedName>
        <fullName evidence="2">Uncharacterized protein</fullName>
    </submittedName>
</protein>
<feature type="compositionally biased region" description="Polar residues" evidence="1">
    <location>
        <begin position="43"/>
        <end position="63"/>
    </location>
</feature>
<name>A0A328D5K4_9ASTE</name>
<gene>
    <name evidence="2" type="ORF">DM860_017691</name>
</gene>
<keyword evidence="3" id="KW-1185">Reference proteome</keyword>
<feature type="compositionally biased region" description="Polar residues" evidence="1">
    <location>
        <begin position="751"/>
        <end position="773"/>
    </location>
</feature>
<dbReference type="PANTHER" id="PTHR31267">
    <property type="entry name" value="DENTIN SIALOPHOSPHOPROTEIN-LIKE PROTEIN"/>
    <property type="match status" value="1"/>
</dbReference>
<feature type="compositionally biased region" description="Polar residues" evidence="1">
    <location>
        <begin position="1208"/>
        <end position="1233"/>
    </location>
</feature>
<proteinExistence type="predicted"/>
<feature type="region of interest" description="Disordered" evidence="1">
    <location>
        <begin position="562"/>
        <end position="581"/>
    </location>
</feature>
<accession>A0A328D5K4</accession>
<feature type="region of interest" description="Disordered" evidence="1">
    <location>
        <begin position="1207"/>
        <end position="1244"/>
    </location>
</feature>
<comment type="caution">
    <text evidence="2">The sequence shown here is derived from an EMBL/GenBank/DDBJ whole genome shotgun (WGS) entry which is preliminary data.</text>
</comment>
<feature type="compositionally biased region" description="Polar residues" evidence="1">
    <location>
        <begin position="909"/>
        <end position="921"/>
    </location>
</feature>
<evidence type="ECO:0000313" key="2">
    <source>
        <dbReference type="EMBL" id="RAL41142.1"/>
    </source>
</evidence>
<evidence type="ECO:0000313" key="3">
    <source>
        <dbReference type="Proteomes" id="UP000249390"/>
    </source>
</evidence>
<feature type="compositionally biased region" description="Polar residues" evidence="1">
    <location>
        <begin position="523"/>
        <end position="549"/>
    </location>
</feature>
<dbReference type="EMBL" id="NQVE01000190">
    <property type="protein sequence ID" value="RAL41142.1"/>
    <property type="molecule type" value="Genomic_DNA"/>
</dbReference>
<feature type="region of interest" description="Disordered" evidence="1">
    <location>
        <begin position="684"/>
        <end position="795"/>
    </location>
</feature>
<sequence length="1600" mass="176105">MPGNEFGDRLHNFFAQENFSQGQNQAQVLDGNWQALNNHAFGSQRSHSVQGPNTKSYNLQQPVDSGRGPDSHLLSGPHGMDFSQPSPRHEASKSLLQSQQQNYNDYMYGHLYRTQQEGKCLSVNTGTGQPDLVSIGTSGNGPQGLGREHQTHEIVKSKASESQGSFDLFGSQHQLSRHHQSNISQPQSGLNDMQQHVVLMRMQELQRQQQQNAMQQSNVNLTPLFSKATSSAHSSSFVNDTRSSVPHNPWGAAETSTVNWLQRSSPAFQGSSSNGLIFTNHSQGQHLMSLNPERSDQSLYGVPVSSSKAGATQYPQTMTDRTHIKQTNSFNNSFPGDNYFAAQDRTPTSKQKIQCENLFGNAHGESLNSMINMENHQRENVKQRSITAHEFQLRPQPISLERTAVKASSNNDVALDPTEEQILFGSDDNIWAAFGKSTNLKEEACNSVDGASLLNENPSFRGGTWSALMQSVAETSSTDIQPRDAWSGLNFHLTEVPSGNHNSSTRKNSGKQPNSFAEGRVPLSSSLNSETVHPSECTNVNNNSYDNIQGFQQSGQYKFPIKHDHGQRASSSQRPVQLSEEERKWLDGDLLQRTGNVHDDFLQPGRPSVVNAHVNSKIFSPAMSADESNPFPSTSSQINNWKNTNDVKFKGSEDFVGSQSSIARNNQIFNSFQPSSREVKALETENRVKQENSSDSYHTSTGSLRENALSDVSDSKPGKEMSTRKFQYHPMGNLNENVDTPHGVRKHTNEQARAQQNARFGQSMYSSQAQKSSVEMGKRQSFSGQRDGKGPAEAQPQSFFLSSGSNMSAHLNRFVDVQPPNVDSPSSPNMLQLLQKVDQSQEVGATMCQKGPEAENLNGSIPHLQRCHSSISQGYGLQLGPPSQNIPVKPHLVSSQSSLQPINSSSVSHSTIENGENSQAQVAPPSEVHSLPYSRGTVQGDLINNRSAVLGSGTNEVALNTMCGRASSAFSSGYIYPRSALENQEMDTGKTLANQSINSSLKHAPHFTKKDGCQVESSHGRSARIFSHDGIGTSQCANLATFTNTAKPTSFSEGVSTPQKPCSEVQNTVLVNSQAQQHPSSPQSRKELLQLPCSQELNIVESLSSALDSLGEDQDVKKGRTFLSKVGSNPEKMLSAVQGEIKSVKPLDVSTLMNSTASVHRDIEAFGQSLKPNKFSHHNYSLLNQMWATKNIETGQSNMMLKRMRTPDGQQISHASPQSADSSGVLSMSGSENNLERNGTDHQGTVSAEDLSVKQEQHTQFPQPWFDRYGTCKNGQSLAVHKAQRAAEVQATESPLTIEKTYNSLYANKSMDRIQHVNVGESLLLTSAPVENASSSQSLSVNITIDQQHSVPRPKKRTRVTADLVPWYKEVSEELQNRKSIRLLFPFHLSGGALERDWAKETNRITEKAVKESRLGDGTPEHKARRRLFVTTHLMQQLFHPPPASFLLADSKSEFENVAYLVSKMALGSACGLVSCFIGYTSTDRADGDDKELPFDKCSRDQYFSKIVEEFEMRKRKLEDQLLKVESGESVLNLAVHSLDLEKFSMINRFAMFHCRLHNASSSSSEAAAAALIYKAVPHRYVTAVPIPEDLPTEVKCLSL</sequence>
<evidence type="ECO:0000256" key="1">
    <source>
        <dbReference type="SAM" id="MobiDB-lite"/>
    </source>
</evidence>